<accession>A0ACB7FGE7</accession>
<dbReference type="Proteomes" id="UP000805704">
    <property type="component" value="Chromosome 11"/>
</dbReference>
<comment type="caution">
    <text evidence="1">The sequence shown here is derived from an EMBL/GenBank/DDBJ whole genome shotgun (WGS) entry which is preliminary data.</text>
</comment>
<proteinExistence type="predicted"/>
<evidence type="ECO:0000313" key="2">
    <source>
        <dbReference type="Proteomes" id="UP000805704"/>
    </source>
</evidence>
<organism evidence="1 2">
    <name type="scientific">Nibea albiflora</name>
    <name type="common">Yellow drum</name>
    <name type="synonym">Corvina albiflora</name>
    <dbReference type="NCBI Taxonomy" id="240163"/>
    <lineage>
        <taxon>Eukaryota</taxon>
        <taxon>Metazoa</taxon>
        <taxon>Chordata</taxon>
        <taxon>Craniata</taxon>
        <taxon>Vertebrata</taxon>
        <taxon>Euteleostomi</taxon>
        <taxon>Actinopterygii</taxon>
        <taxon>Neopterygii</taxon>
        <taxon>Teleostei</taxon>
        <taxon>Neoteleostei</taxon>
        <taxon>Acanthomorphata</taxon>
        <taxon>Eupercaria</taxon>
        <taxon>Sciaenidae</taxon>
        <taxon>Nibea</taxon>
    </lineage>
</organism>
<name>A0ACB7FGE7_NIBAL</name>
<keyword evidence="2" id="KW-1185">Reference proteome</keyword>
<feature type="non-terminal residue" evidence="1">
    <location>
        <position position="1"/>
    </location>
</feature>
<dbReference type="EMBL" id="CM024799">
    <property type="protein sequence ID" value="KAG8013508.1"/>
    <property type="molecule type" value="Genomic_DNA"/>
</dbReference>
<sequence>ICILSSIYYASISALGLFTGFSPPVLAYHLIDTQTPRLPKAGETIHGHKFFIGFGGKGANQCIQAARLGAKTTMVCKVGKDFFGDNYIQNFKDNGVHTDFVEQTSSAATGAASIIVNDAGENAIVIVAGANLLLGSEELQKALPAVSRAKVLVCQLEISPRTSLQALRMAQENKGCQNERVAAIAALQMGYPDGLAVRHPLSPSPPSTTTTTTAAAAPPSPSSPRRPYHGIRLGMWRQEKDKASEGAWQRCHLDVAAPEHCVNGALWREWVLMGLVAELLTGLSVTNAGEAHRAAQELLQRGCGSVIVTLGPQGCVVLETREPTSKHVPTTAVTAVDTTGAGDSFIGALAFYMAHYPAMPLEEMARRANQVAAVSVQAVGTQTSYPFRKELPTELF</sequence>
<gene>
    <name evidence="1" type="primary">RBKS</name>
    <name evidence="1" type="ORF">GBF38_021914</name>
</gene>
<protein>
    <submittedName>
        <fullName evidence="1">Ribokinase</fullName>
    </submittedName>
</protein>
<evidence type="ECO:0000313" key="1">
    <source>
        <dbReference type="EMBL" id="KAG8013508.1"/>
    </source>
</evidence>
<reference evidence="1" key="1">
    <citation type="submission" date="2020-04" db="EMBL/GenBank/DDBJ databases">
        <title>A chromosome-scale assembly and high-density genetic map of the yellow drum (Nibea albiflora) genome.</title>
        <authorList>
            <person name="Xu D."/>
            <person name="Zhang W."/>
            <person name="Chen R."/>
            <person name="Tan P."/>
            <person name="Wang L."/>
            <person name="Song H."/>
            <person name="Tian L."/>
            <person name="Zhu Q."/>
            <person name="Wang B."/>
        </authorList>
    </citation>
    <scope>NUCLEOTIDE SEQUENCE</scope>
    <source>
        <strain evidence="1">ZJHYS-2018</strain>
    </source>
</reference>